<dbReference type="Proteomes" id="UP000828390">
    <property type="component" value="Unassembled WGS sequence"/>
</dbReference>
<evidence type="ECO:0000313" key="2">
    <source>
        <dbReference type="EMBL" id="KAH3816743.1"/>
    </source>
</evidence>
<reference evidence="2" key="1">
    <citation type="journal article" date="2019" name="bioRxiv">
        <title>The Genome of the Zebra Mussel, Dreissena polymorpha: A Resource for Invasive Species Research.</title>
        <authorList>
            <person name="McCartney M.A."/>
            <person name="Auch B."/>
            <person name="Kono T."/>
            <person name="Mallez S."/>
            <person name="Zhang Y."/>
            <person name="Obille A."/>
            <person name="Becker A."/>
            <person name="Abrahante J.E."/>
            <person name="Garbe J."/>
            <person name="Badalamenti J.P."/>
            <person name="Herman A."/>
            <person name="Mangelson H."/>
            <person name="Liachko I."/>
            <person name="Sullivan S."/>
            <person name="Sone E.D."/>
            <person name="Koren S."/>
            <person name="Silverstein K.A.T."/>
            <person name="Beckman K.B."/>
            <person name="Gohl D.M."/>
        </authorList>
    </citation>
    <scope>NUCLEOTIDE SEQUENCE</scope>
    <source>
        <strain evidence="2">Duluth1</strain>
        <tissue evidence="2">Whole animal</tissue>
    </source>
</reference>
<reference evidence="2" key="2">
    <citation type="submission" date="2020-11" db="EMBL/GenBank/DDBJ databases">
        <authorList>
            <person name="McCartney M.A."/>
            <person name="Auch B."/>
            <person name="Kono T."/>
            <person name="Mallez S."/>
            <person name="Becker A."/>
            <person name="Gohl D.M."/>
            <person name="Silverstein K.A.T."/>
            <person name="Koren S."/>
            <person name="Bechman K.B."/>
            <person name="Herman A."/>
            <person name="Abrahante J.E."/>
            <person name="Garbe J."/>
        </authorList>
    </citation>
    <scope>NUCLEOTIDE SEQUENCE</scope>
    <source>
        <strain evidence="2">Duluth1</strain>
        <tissue evidence="2">Whole animal</tissue>
    </source>
</reference>
<feature type="region of interest" description="Disordered" evidence="1">
    <location>
        <begin position="1"/>
        <end position="29"/>
    </location>
</feature>
<dbReference type="Gene3D" id="2.60.120.260">
    <property type="entry name" value="Galactose-binding domain-like"/>
    <property type="match status" value="1"/>
</dbReference>
<organism evidence="2 3">
    <name type="scientific">Dreissena polymorpha</name>
    <name type="common">Zebra mussel</name>
    <name type="synonym">Mytilus polymorpha</name>
    <dbReference type="NCBI Taxonomy" id="45954"/>
    <lineage>
        <taxon>Eukaryota</taxon>
        <taxon>Metazoa</taxon>
        <taxon>Spiralia</taxon>
        <taxon>Lophotrochozoa</taxon>
        <taxon>Mollusca</taxon>
        <taxon>Bivalvia</taxon>
        <taxon>Autobranchia</taxon>
        <taxon>Heteroconchia</taxon>
        <taxon>Euheterodonta</taxon>
        <taxon>Imparidentia</taxon>
        <taxon>Neoheterodontei</taxon>
        <taxon>Myida</taxon>
        <taxon>Dreissenoidea</taxon>
        <taxon>Dreissenidae</taxon>
        <taxon>Dreissena</taxon>
    </lineage>
</organism>
<gene>
    <name evidence="2" type="ORF">DPMN_118264</name>
</gene>
<feature type="compositionally biased region" description="Basic and acidic residues" evidence="1">
    <location>
        <begin position="1"/>
        <end position="10"/>
    </location>
</feature>
<dbReference type="EMBL" id="JAIWYP010000005">
    <property type="protein sequence ID" value="KAH3816743.1"/>
    <property type="molecule type" value="Genomic_DNA"/>
</dbReference>
<evidence type="ECO:0000313" key="3">
    <source>
        <dbReference type="Proteomes" id="UP000828390"/>
    </source>
</evidence>
<keyword evidence="3" id="KW-1185">Reference proteome</keyword>
<proteinExistence type="predicted"/>
<dbReference type="AlphaFoldDB" id="A0A9D4GH52"/>
<feature type="compositionally biased region" description="Polar residues" evidence="1">
    <location>
        <begin position="14"/>
        <end position="26"/>
    </location>
</feature>
<accession>A0A9D4GH52</accession>
<comment type="caution">
    <text evidence="2">The sequence shown here is derived from an EMBL/GenBank/DDBJ whole genome shotgun (WGS) entry which is preliminary data.</text>
</comment>
<evidence type="ECO:0000256" key="1">
    <source>
        <dbReference type="SAM" id="MobiDB-lite"/>
    </source>
</evidence>
<protein>
    <submittedName>
        <fullName evidence="2">Uncharacterized protein</fullName>
    </submittedName>
</protein>
<name>A0A9D4GH52_DREPO</name>
<sequence>MGLTHGKNEAEGITNLSTNSIATWSPDNKGPYRYMTIKANEQNDTLKLCEVQAHGHLQERPPCTNMFNNNDIRNRLV</sequence>